<dbReference type="AlphaFoldDB" id="A0A316VBN2"/>
<keyword evidence="7" id="KW-0472">Membrane</keyword>
<dbReference type="PANTHER" id="PTHR46028:SF2">
    <property type="entry name" value="KYNURENINE 3-MONOOXYGENASE"/>
    <property type="match status" value="1"/>
</dbReference>
<dbReference type="InterPro" id="IPR036188">
    <property type="entry name" value="FAD/NAD-bd_sf"/>
</dbReference>
<gene>
    <name evidence="9" type="ORF">FA14DRAFT_144104</name>
</gene>
<dbReference type="PANTHER" id="PTHR46028">
    <property type="entry name" value="KYNURENINE 3-MONOOXYGENASE"/>
    <property type="match status" value="1"/>
</dbReference>
<keyword evidence="4" id="KW-0521">NADP</keyword>
<evidence type="ECO:0000256" key="3">
    <source>
        <dbReference type="ARBA" id="ARBA00022827"/>
    </source>
</evidence>
<dbReference type="PRINTS" id="PR00420">
    <property type="entry name" value="RNGMNOXGNASE"/>
</dbReference>
<keyword evidence="6" id="KW-0503">Monooxygenase</keyword>
<dbReference type="SUPFAM" id="SSF51905">
    <property type="entry name" value="FAD/NAD(P)-binding domain"/>
    <property type="match status" value="1"/>
</dbReference>
<feature type="transmembrane region" description="Helical" evidence="7">
    <location>
        <begin position="469"/>
        <end position="493"/>
    </location>
</feature>
<keyword evidence="2" id="KW-0285">Flavoprotein</keyword>
<evidence type="ECO:0000256" key="6">
    <source>
        <dbReference type="ARBA" id="ARBA00023033"/>
    </source>
</evidence>
<dbReference type="Proteomes" id="UP000245771">
    <property type="component" value="Unassembled WGS sequence"/>
</dbReference>
<evidence type="ECO:0000313" key="10">
    <source>
        <dbReference type="Proteomes" id="UP000245771"/>
    </source>
</evidence>
<dbReference type="InterPro" id="IPR002938">
    <property type="entry name" value="FAD-bd"/>
</dbReference>
<keyword evidence="5" id="KW-0560">Oxidoreductase</keyword>
<evidence type="ECO:0000256" key="4">
    <source>
        <dbReference type="ARBA" id="ARBA00022857"/>
    </source>
</evidence>
<name>A0A316VBN2_9BASI</name>
<organism evidence="9 10">
    <name type="scientific">Meira miltonrushii</name>
    <dbReference type="NCBI Taxonomy" id="1280837"/>
    <lineage>
        <taxon>Eukaryota</taxon>
        <taxon>Fungi</taxon>
        <taxon>Dikarya</taxon>
        <taxon>Basidiomycota</taxon>
        <taxon>Ustilaginomycotina</taxon>
        <taxon>Exobasidiomycetes</taxon>
        <taxon>Exobasidiales</taxon>
        <taxon>Brachybasidiaceae</taxon>
        <taxon>Meira</taxon>
    </lineage>
</organism>
<evidence type="ECO:0000256" key="5">
    <source>
        <dbReference type="ARBA" id="ARBA00023002"/>
    </source>
</evidence>
<keyword evidence="7" id="KW-1133">Transmembrane helix</keyword>
<evidence type="ECO:0000259" key="8">
    <source>
        <dbReference type="Pfam" id="PF01494"/>
    </source>
</evidence>
<feature type="domain" description="FAD-binding" evidence="8">
    <location>
        <begin position="5"/>
        <end position="398"/>
    </location>
</feature>
<dbReference type="Gene3D" id="3.50.50.60">
    <property type="entry name" value="FAD/NAD(P)-binding domain"/>
    <property type="match status" value="1"/>
</dbReference>
<keyword evidence="7" id="KW-0812">Transmembrane</keyword>
<dbReference type="GO" id="GO:0070189">
    <property type="term" value="P:kynurenine metabolic process"/>
    <property type="evidence" value="ECO:0007669"/>
    <property type="project" value="TreeGrafter"/>
</dbReference>
<proteinExistence type="predicted"/>
<evidence type="ECO:0000256" key="7">
    <source>
        <dbReference type="SAM" id="Phobius"/>
    </source>
</evidence>
<dbReference type="InParanoid" id="A0A316VBN2"/>
<dbReference type="OrthoDB" id="10053569at2759"/>
<dbReference type="STRING" id="1280837.A0A316VBN2"/>
<keyword evidence="3" id="KW-0274">FAD</keyword>
<evidence type="ECO:0000256" key="2">
    <source>
        <dbReference type="ARBA" id="ARBA00022630"/>
    </source>
</evidence>
<dbReference type="EMBL" id="KZ819603">
    <property type="protein sequence ID" value="PWN34714.1"/>
    <property type="molecule type" value="Genomic_DNA"/>
</dbReference>
<evidence type="ECO:0000256" key="1">
    <source>
        <dbReference type="ARBA" id="ARBA00001974"/>
    </source>
</evidence>
<comment type="cofactor">
    <cofactor evidence="1">
        <name>FAD</name>
        <dbReference type="ChEBI" id="CHEBI:57692"/>
    </cofactor>
</comment>
<dbReference type="GeneID" id="37019016"/>
<reference evidence="9 10" key="1">
    <citation type="journal article" date="2018" name="Mol. Biol. Evol.">
        <title>Broad Genomic Sampling Reveals a Smut Pathogenic Ancestry of the Fungal Clade Ustilaginomycotina.</title>
        <authorList>
            <person name="Kijpornyongpan T."/>
            <person name="Mondo S.J."/>
            <person name="Barry K."/>
            <person name="Sandor L."/>
            <person name="Lee J."/>
            <person name="Lipzen A."/>
            <person name="Pangilinan J."/>
            <person name="LaButti K."/>
            <person name="Hainaut M."/>
            <person name="Henrissat B."/>
            <person name="Grigoriev I.V."/>
            <person name="Spatafora J.W."/>
            <person name="Aime M.C."/>
        </authorList>
    </citation>
    <scope>NUCLEOTIDE SEQUENCE [LARGE SCALE GENOMIC DNA]</scope>
    <source>
        <strain evidence="9 10">MCA 3882</strain>
    </source>
</reference>
<accession>A0A316VBN2</accession>
<sequence length="496" mass="55872">MTPKAAVIGAGPVGCLTALGLQQRGYEVPNGTANGQSSVASSSKHPLSRSINLAISVRGLTALEFVDPSIAQMVLDNSVPMYGRMIHHKPSQDSRPHEKNFGDTNVKQESQAYSTRGDAINSVSRLLLSRLLLDETVNQGIEIRWAHRLQDVQFSYKGTEKSLLRFEVDKERQVEEVVDMIVGCDGHHSRIRKAIQTETEMNVTETSIDNLYSELHIPAKDELPPLLRHRDAVEGTSHKLVNGKYAIDPNHLHIWPRHDFMLIALANKDGSFTSTIFAPQRIYDNYLREPQSTIDFFANQFPDALQLIGEEALVQQICDRKPSPLGMVRCQSYHAHGQAIILGDSAHAMVPFYGQGLNCGLEDVRIFLEMLDEQSRSDKLTHSTQEKAFQQYSQSRHADLMAINDLALANFEEMSSNVVRKSYLLRKKLDTFLLHNLPEGWWSSLYMNVTFSNKGYHTVRQREAFQIKLLHAVMTSTVVVSLFGVGVLATRFWSWN</sequence>
<dbReference type="GO" id="GO:0071949">
    <property type="term" value="F:FAD binding"/>
    <property type="evidence" value="ECO:0007669"/>
    <property type="project" value="InterPro"/>
</dbReference>
<dbReference type="RefSeq" id="XP_025355016.1">
    <property type="nucleotide sequence ID" value="XM_025497235.1"/>
</dbReference>
<evidence type="ECO:0000313" key="9">
    <source>
        <dbReference type="EMBL" id="PWN34714.1"/>
    </source>
</evidence>
<dbReference type="Pfam" id="PF01494">
    <property type="entry name" value="FAD_binding_3"/>
    <property type="match status" value="1"/>
</dbReference>
<keyword evidence="10" id="KW-1185">Reference proteome</keyword>
<dbReference type="GO" id="GO:0004502">
    <property type="term" value="F:kynurenine 3-monooxygenase activity"/>
    <property type="evidence" value="ECO:0007669"/>
    <property type="project" value="TreeGrafter"/>
</dbReference>
<dbReference type="GO" id="GO:0005741">
    <property type="term" value="C:mitochondrial outer membrane"/>
    <property type="evidence" value="ECO:0007669"/>
    <property type="project" value="TreeGrafter"/>
</dbReference>
<protein>
    <submittedName>
        <fullName evidence="9">FAD/NAD(P)-binding domain-containing protein</fullName>
    </submittedName>
</protein>